<evidence type="ECO:0000313" key="1">
    <source>
        <dbReference type="EMBL" id="CAH6720884.1"/>
    </source>
</evidence>
<sequence length="470" mass="51634">MSQDNTQFDKEKIEERNIGGEEEEVENSEKDSDTETLVFDRGYCWVICLACFLINFGTWGMNSGFAIYFSVYLNNDTFPGASKIDYAAIGGLAFGTTLIFTPLINYLQGVVGPRATIVIGNCFQFTSLMLASWSRHLWQLYLTQGLMQSAGLALISLPAMTILPQFFKKRRVLAGGLATAGSGAGGVVFNLGMQKIVEVKDVFWALRAQSIISFGLIWIAIILFRNRSEHHKIEFTFFDREVVSSIGFYLALIYVITCMFGYVVCLYTLANFTTSLGYSEYQASIASAMIQVGSCFGRPLIGLLADKYGATTLAFEAYALSAVFVLAMWIPARNYATVMVLAFILGGIMGTIWGTFAPLLARLVGIRKMNVSFSMLWAFLGVAGLVSPVIGVSLVKDIVGPTQYEYCALFAGVSFAVCALSLFLLRGFVLARDVKLDSGNTDHDLQESIAVNVSVGQMLKHSLRFRNVKV</sequence>
<gene>
    <name evidence="1" type="ORF">CLIB1444_04S10110</name>
</gene>
<reference evidence="1" key="1">
    <citation type="submission" date="2022-06" db="EMBL/GenBank/DDBJ databases">
        <authorList>
            <person name="Legras J.-L."/>
            <person name="Devillers H."/>
            <person name="Grondin C."/>
        </authorList>
    </citation>
    <scope>NUCLEOTIDE SEQUENCE</scope>
    <source>
        <strain evidence="1">CLIB 1444</strain>
    </source>
</reference>
<protein>
    <submittedName>
        <fullName evidence="1">Probable transporter Mch2p</fullName>
    </submittedName>
</protein>
<proteinExistence type="predicted"/>
<organism evidence="1 2">
    <name type="scientific">[Candida] jaroonii</name>
    <dbReference type="NCBI Taxonomy" id="467808"/>
    <lineage>
        <taxon>Eukaryota</taxon>
        <taxon>Fungi</taxon>
        <taxon>Dikarya</taxon>
        <taxon>Ascomycota</taxon>
        <taxon>Saccharomycotina</taxon>
        <taxon>Pichiomycetes</taxon>
        <taxon>Debaryomycetaceae</taxon>
        <taxon>Yamadazyma</taxon>
    </lineage>
</organism>
<accession>A0ACA9Y853</accession>
<keyword evidence="2" id="KW-1185">Reference proteome</keyword>
<dbReference type="EMBL" id="CALSDN010000004">
    <property type="protein sequence ID" value="CAH6720884.1"/>
    <property type="molecule type" value="Genomic_DNA"/>
</dbReference>
<name>A0ACA9Y853_9ASCO</name>
<comment type="caution">
    <text evidence="1">The sequence shown here is derived from an EMBL/GenBank/DDBJ whole genome shotgun (WGS) entry which is preliminary data.</text>
</comment>
<evidence type="ECO:0000313" key="2">
    <source>
        <dbReference type="Proteomes" id="UP001152531"/>
    </source>
</evidence>
<dbReference type="Proteomes" id="UP001152531">
    <property type="component" value="Unassembled WGS sequence"/>
</dbReference>